<dbReference type="PANTHER" id="PTHR46708:SF2">
    <property type="entry name" value="FIBRONECTIN TYPE-III DOMAIN-CONTAINING PROTEIN"/>
    <property type="match status" value="1"/>
</dbReference>
<dbReference type="InterPro" id="IPR036116">
    <property type="entry name" value="FN3_sf"/>
</dbReference>
<feature type="chain" id="PRO_5046592079" evidence="2">
    <location>
        <begin position="35"/>
        <end position="1552"/>
    </location>
</feature>
<dbReference type="EMBL" id="JBCEVZ010000001">
    <property type="protein sequence ID" value="MEL5992612.1"/>
    <property type="molecule type" value="Genomic_DNA"/>
</dbReference>
<dbReference type="PROSITE" id="PS50853">
    <property type="entry name" value="FN3"/>
    <property type="match status" value="5"/>
</dbReference>
<evidence type="ECO:0000259" key="3">
    <source>
        <dbReference type="PROSITE" id="PS50060"/>
    </source>
</evidence>
<feature type="signal peptide" evidence="2">
    <location>
        <begin position="1"/>
        <end position="34"/>
    </location>
</feature>
<dbReference type="InterPro" id="IPR003961">
    <property type="entry name" value="FN3_dom"/>
</dbReference>
<dbReference type="Pfam" id="PF18962">
    <property type="entry name" value="Por_Secre_tail"/>
    <property type="match status" value="1"/>
</dbReference>
<reference evidence="5 6" key="1">
    <citation type="journal article" date="2018" name="Arch. Microbiol.">
        <title>Hymenobacter segetis sp. nov., isolated from soil.</title>
        <authorList>
            <person name="Ten L.N."/>
            <person name="Lim S.J."/>
            <person name="Kim B.O."/>
            <person name="Kang I.K."/>
            <person name="Jung H.Y."/>
        </authorList>
    </citation>
    <scope>NUCLEOTIDE SEQUENCE [LARGE SCALE GENOMIC DNA]</scope>
    <source>
        <strain evidence="5 6">S7-3-11</strain>
    </source>
</reference>
<protein>
    <submittedName>
        <fullName evidence="5">Fibronectin type III domain-containing protein</fullName>
    </submittedName>
</protein>
<evidence type="ECO:0000313" key="6">
    <source>
        <dbReference type="Proteomes" id="UP001479606"/>
    </source>
</evidence>
<dbReference type="SMART" id="SM00060">
    <property type="entry name" value="FN3"/>
    <property type="match status" value="5"/>
</dbReference>
<feature type="domain" description="Fibronectin type-III" evidence="4">
    <location>
        <begin position="346"/>
        <end position="433"/>
    </location>
</feature>
<dbReference type="Gene3D" id="2.60.120.200">
    <property type="match status" value="3"/>
</dbReference>
<organism evidence="5 6">
    <name type="scientific">Hymenobacter segetis</name>
    <dbReference type="NCBI Taxonomy" id="2025509"/>
    <lineage>
        <taxon>Bacteria</taxon>
        <taxon>Pseudomonadati</taxon>
        <taxon>Bacteroidota</taxon>
        <taxon>Cytophagia</taxon>
        <taxon>Cytophagales</taxon>
        <taxon>Hymenobacteraceae</taxon>
        <taxon>Hymenobacter</taxon>
    </lineage>
</organism>
<evidence type="ECO:0000259" key="4">
    <source>
        <dbReference type="PROSITE" id="PS50853"/>
    </source>
</evidence>
<dbReference type="InterPro" id="IPR026444">
    <property type="entry name" value="Secre_tail"/>
</dbReference>
<evidence type="ECO:0000256" key="2">
    <source>
        <dbReference type="SAM" id="SignalP"/>
    </source>
</evidence>
<feature type="domain" description="Fibronectin type-III" evidence="4">
    <location>
        <begin position="257"/>
        <end position="345"/>
    </location>
</feature>
<keyword evidence="6" id="KW-1185">Reference proteome</keyword>
<dbReference type="SUPFAM" id="SSF49899">
    <property type="entry name" value="Concanavalin A-like lectins/glucanases"/>
    <property type="match status" value="1"/>
</dbReference>
<dbReference type="CDD" id="cd00063">
    <property type="entry name" value="FN3"/>
    <property type="match status" value="1"/>
</dbReference>
<evidence type="ECO:0000313" key="5">
    <source>
        <dbReference type="EMBL" id="MEL5992612.1"/>
    </source>
</evidence>
<keyword evidence="2" id="KW-0732">Signal</keyword>
<accession>A0ABU9LP13</accession>
<dbReference type="Gene3D" id="2.60.120.260">
    <property type="entry name" value="Galactose-binding domain-like"/>
    <property type="match status" value="1"/>
</dbReference>
<dbReference type="Pfam" id="PF00041">
    <property type="entry name" value="fn3"/>
    <property type="match status" value="4"/>
</dbReference>
<dbReference type="InterPro" id="IPR013320">
    <property type="entry name" value="ConA-like_dom_sf"/>
</dbReference>
<sequence>MVNHLQITPRRARSGRWAGALALLAWLLPALGHAQSRADAYGFTQSTGTYTAITGTVISTASDDNVVYPATTLPFTFTYAGTAYTTLRITSNGYITFGATAPGTATYTPISSTTGYDGAISAFGLDGGGRSNTGAAISTSTEGTAPNREFVVQYANWGAYGGLNGVENYQIRLVETSNVIRIVYGSFTGLGTGTNPQVGLRGAAATDFNNRASAVGWDQTNTGAALTSTSTVAVSATLIPASGLTYTYTPSAKAELPAIRPTTTAVTGNSATVAFVAPAAATAPTSYTATVTPAVTGSPFTVTASPFTITGLAANTPYAVSIVATYATGASLPTETRLVTATACAAPTALTISAITTTSASLSFTAPTSGVANYTVTTTPATNTYTITDATTAAPLVLTGLTAGTPYTVNVVSNCSVGGVAATATTTFTTAFACVTPTYATLPYTQTFENTWVSNCALRDVPSLNWKLTPGATDPDASFRRYDDGVAGNWTGGSTNYGYTPAGSNAGGATSAFSARYHSGNVSPVTEFALFDLYANAGGSTGTPTLTFDYINTSGSDKIEVLLSTDGGATFGTPLFTQILAASWTTYTVPLTGATATSIIRFRATGDNGSTDIGLDNVNVSYVTCSIVASLGVANITATTANVTFTAPSGGASYTVTYTPAGGTATTVTPAPTASPVPLTGLTPNTTYTVSVTTNCAGSTTSAAVTTTFTTACVAAPYVALPYTQTFESTWANACGTRDVPDANWRSSPLTGNNAWRRFDDGTAGGWSTTSGAYTPAGSNAAGATSSFSARFHSYNATAGSQGQLDLYANVSGGTGTATLTFDYINTSGTDKLEVLLSTDGGATFSTTPLFSQVLAATWTPYTVALTGATATSIIRFRATGDDGLSDIGLDNVSISYVTCAPPTTVAVPAANITTTTAQVTFTASPSTPTSYTVTTLPATTQANATTSPITLTGLTPGTTYTVTLTANCSGSSGSSTTTAPVSFTTAFACVTPTYATLPYTQTFENTWVSNCALRDVPSLNWKLTPGATDPDASFRRYDDGVAGNWTGGSTNYGYTPAGSNAGGATSAFSARYHSGNVSPVTEFALFDLYANAGGSTGTPTLTFDYINTSGSDKIEVLLSTDGGATFGTPLFTQILAASWTTYTVPLTGATATSIIRFRATGDNGSSDIGLDNVGISYVACAPVTALAVPAATITTTTAQVTFTAPASGSTSYTVTTVPTTTQANATTSPITLTGLTPGTSYTVTLTANCTGGGSSTPATATFTTAFACVTPTYATLPYTQTFENTWVSNCALREVPSLNWKMTAGNDPDASFRRYDDGAAANWTSTSYGYTPAGSNAGGASSLFSARYHSGNVFPVTEFALFDLYANISAGTATSVPTLKFDYINTSGSDKIEVLLSTDGGATFSTTPLFTQVLAASWTTYTVPLTGATATSIIRFRATGDNGSTDIGLDNVNVSYVVTTATTTALTATGVSVYPNPAHESFTVRVPAVANATSVQAELLNALGQVVRKQSVALPAAGASFTVPTADLATGVYTLRLRAGDASLAKRVVIN</sequence>
<evidence type="ECO:0000256" key="1">
    <source>
        <dbReference type="ARBA" id="ARBA00022737"/>
    </source>
</evidence>
<comment type="caution">
    <text evidence="5">The sequence shown here is derived from an EMBL/GenBank/DDBJ whole genome shotgun (WGS) entry which is preliminary data.</text>
</comment>
<dbReference type="NCBIfam" id="TIGR04183">
    <property type="entry name" value="Por_Secre_tail"/>
    <property type="match status" value="1"/>
</dbReference>
<dbReference type="PROSITE" id="PS50060">
    <property type="entry name" value="MAM_2"/>
    <property type="match status" value="1"/>
</dbReference>
<feature type="domain" description="Fibronectin type-III" evidence="4">
    <location>
        <begin position="1183"/>
        <end position="1268"/>
    </location>
</feature>
<proteinExistence type="predicted"/>
<dbReference type="RefSeq" id="WP_342295076.1">
    <property type="nucleotide sequence ID" value="NZ_JBCEVZ010000001.1"/>
</dbReference>
<dbReference type="InterPro" id="IPR000998">
    <property type="entry name" value="MAM_dom"/>
</dbReference>
<dbReference type="Proteomes" id="UP001479606">
    <property type="component" value="Unassembled WGS sequence"/>
</dbReference>
<gene>
    <name evidence="5" type="ORF">AAFH49_00235</name>
</gene>
<feature type="domain" description="Fibronectin type-III" evidence="4">
    <location>
        <begin position="627"/>
        <end position="714"/>
    </location>
</feature>
<keyword evidence="1" id="KW-0677">Repeat</keyword>
<dbReference type="PANTHER" id="PTHR46708">
    <property type="entry name" value="TENASCIN"/>
    <property type="match status" value="1"/>
</dbReference>
<dbReference type="SUPFAM" id="SSF49265">
    <property type="entry name" value="Fibronectin type III"/>
    <property type="match status" value="4"/>
</dbReference>
<feature type="domain" description="Fibronectin type-III" evidence="4">
    <location>
        <begin position="902"/>
        <end position="989"/>
    </location>
</feature>
<dbReference type="Gene3D" id="2.60.40.10">
    <property type="entry name" value="Immunoglobulins"/>
    <property type="match status" value="5"/>
</dbReference>
<dbReference type="InterPro" id="IPR050991">
    <property type="entry name" value="ECM_Regulatory_Proteins"/>
</dbReference>
<dbReference type="InterPro" id="IPR013783">
    <property type="entry name" value="Ig-like_fold"/>
</dbReference>
<feature type="domain" description="MAM" evidence="3">
    <location>
        <begin position="723"/>
        <end position="902"/>
    </location>
</feature>
<name>A0ABU9LP13_9BACT</name>